<dbReference type="PROSITE" id="PS50931">
    <property type="entry name" value="HTH_LYSR"/>
    <property type="match status" value="1"/>
</dbReference>
<organism evidence="6 7">
    <name type="scientific">Roseovarius indicus</name>
    <dbReference type="NCBI Taxonomy" id="540747"/>
    <lineage>
        <taxon>Bacteria</taxon>
        <taxon>Pseudomonadati</taxon>
        <taxon>Pseudomonadota</taxon>
        <taxon>Alphaproteobacteria</taxon>
        <taxon>Rhodobacterales</taxon>
        <taxon>Roseobacteraceae</taxon>
        <taxon>Roseovarius</taxon>
    </lineage>
</organism>
<dbReference type="PANTHER" id="PTHR30126">
    <property type="entry name" value="HTH-TYPE TRANSCRIPTIONAL REGULATOR"/>
    <property type="match status" value="1"/>
</dbReference>
<reference evidence="6 7" key="1">
    <citation type="submission" date="2018-08" db="EMBL/GenBank/DDBJ databases">
        <title>Genetic Globetrotter - A new plasmid hitch-hiking vast phylogenetic and geographic distances.</title>
        <authorList>
            <person name="Vollmers J."/>
            <person name="Petersen J."/>
        </authorList>
    </citation>
    <scope>NUCLEOTIDE SEQUENCE [LARGE SCALE GENOMIC DNA]</scope>
    <source>
        <strain evidence="6 7">DSM 26383</strain>
    </source>
</reference>
<dbReference type="GO" id="GO:0003700">
    <property type="term" value="F:DNA-binding transcription factor activity"/>
    <property type="evidence" value="ECO:0007669"/>
    <property type="project" value="InterPro"/>
</dbReference>
<evidence type="ECO:0000313" key="7">
    <source>
        <dbReference type="Proteomes" id="UP000325785"/>
    </source>
</evidence>
<dbReference type="KEGG" id="rid:RIdsm_01129"/>
<dbReference type="SUPFAM" id="SSF53850">
    <property type="entry name" value="Periplasmic binding protein-like II"/>
    <property type="match status" value="1"/>
</dbReference>
<dbReference type="GO" id="GO:0000976">
    <property type="term" value="F:transcription cis-regulatory region binding"/>
    <property type="evidence" value="ECO:0007669"/>
    <property type="project" value="TreeGrafter"/>
</dbReference>
<proteinExistence type="inferred from homology"/>
<dbReference type="RefSeq" id="WP_057821082.1">
    <property type="nucleotide sequence ID" value="NZ_CP031598.1"/>
</dbReference>
<dbReference type="EMBL" id="CP031598">
    <property type="protein sequence ID" value="QEW25343.1"/>
    <property type="molecule type" value="Genomic_DNA"/>
</dbReference>
<evidence type="ECO:0000259" key="5">
    <source>
        <dbReference type="PROSITE" id="PS50931"/>
    </source>
</evidence>
<evidence type="ECO:0000256" key="2">
    <source>
        <dbReference type="ARBA" id="ARBA00023015"/>
    </source>
</evidence>
<keyword evidence="4" id="KW-0804">Transcription</keyword>
<dbReference type="SUPFAM" id="SSF46785">
    <property type="entry name" value="Winged helix' DNA-binding domain"/>
    <property type="match status" value="1"/>
</dbReference>
<sequence length="286" mass="32589">MNIELARTFLEVVSTGSMSRAADRLNVTHSTVTVRIKTLEDILRRRVLNRNRSGISLTADGVRFQRHAEDLVRIWQMTRKQMSLASGFAGLLSMGAESSLWQDIMLRWASDMRHNRPDVALRCESGTNEFLVDRLFSGWLDFCVVHEVQSRSGFSIEPLFDDPIVTVSTRRRETMPWDPEFVEVDWGASITRQSEMRWGEIDETPKVSASDQWIALKIIEEFGGSTVIPQRLLNAGLISRPLYPIDGEPALERKAYLMYSEKSLKERVPKLTPKDIKSAILACSKM</sequence>
<dbReference type="PANTHER" id="PTHR30126:SF21">
    <property type="entry name" value="TRANSCRIPTIONAL REGULATOR-RELATED"/>
    <property type="match status" value="1"/>
</dbReference>
<evidence type="ECO:0000256" key="4">
    <source>
        <dbReference type="ARBA" id="ARBA00023163"/>
    </source>
</evidence>
<protein>
    <submittedName>
        <fullName evidence="6">HTH-type transcriptional regulator GltR</fullName>
    </submittedName>
</protein>
<dbReference type="InterPro" id="IPR005119">
    <property type="entry name" value="LysR_subst-bd"/>
</dbReference>
<dbReference type="AlphaFoldDB" id="A0A5P3A9F1"/>
<comment type="similarity">
    <text evidence="1">Belongs to the LysR transcriptional regulatory family.</text>
</comment>
<accession>A0A5P3A9F1</accession>
<keyword evidence="2" id="KW-0805">Transcription regulation</keyword>
<dbReference type="Gene3D" id="1.10.10.10">
    <property type="entry name" value="Winged helix-like DNA-binding domain superfamily/Winged helix DNA-binding domain"/>
    <property type="match status" value="1"/>
</dbReference>
<dbReference type="InterPro" id="IPR036390">
    <property type="entry name" value="WH_DNA-bd_sf"/>
</dbReference>
<name>A0A5P3A9F1_9RHOB</name>
<evidence type="ECO:0000256" key="3">
    <source>
        <dbReference type="ARBA" id="ARBA00023125"/>
    </source>
</evidence>
<dbReference type="InterPro" id="IPR000847">
    <property type="entry name" value="LysR_HTH_N"/>
</dbReference>
<evidence type="ECO:0000256" key="1">
    <source>
        <dbReference type="ARBA" id="ARBA00009437"/>
    </source>
</evidence>
<dbReference type="CDD" id="cd05466">
    <property type="entry name" value="PBP2_LTTR_substrate"/>
    <property type="match status" value="1"/>
</dbReference>
<gene>
    <name evidence="6" type="primary">gltR_2</name>
    <name evidence="6" type="ORF">RIdsm_01129</name>
</gene>
<dbReference type="Pfam" id="PF03466">
    <property type="entry name" value="LysR_substrate"/>
    <property type="match status" value="1"/>
</dbReference>
<dbReference type="Pfam" id="PF00126">
    <property type="entry name" value="HTH_1"/>
    <property type="match status" value="1"/>
</dbReference>
<evidence type="ECO:0000313" key="6">
    <source>
        <dbReference type="EMBL" id="QEW25343.1"/>
    </source>
</evidence>
<keyword evidence="3" id="KW-0238">DNA-binding</keyword>
<dbReference type="Gene3D" id="3.40.190.10">
    <property type="entry name" value="Periplasmic binding protein-like II"/>
    <property type="match status" value="2"/>
</dbReference>
<dbReference type="Proteomes" id="UP000325785">
    <property type="component" value="Chromosome"/>
</dbReference>
<dbReference type="InterPro" id="IPR036388">
    <property type="entry name" value="WH-like_DNA-bd_sf"/>
</dbReference>
<feature type="domain" description="HTH lysR-type" evidence="5">
    <location>
        <begin position="1"/>
        <end position="58"/>
    </location>
</feature>